<dbReference type="InterPro" id="IPR035965">
    <property type="entry name" value="PAS-like_dom_sf"/>
</dbReference>
<accession>A0ABW4PDW4</accession>
<protein>
    <submittedName>
        <fullName evidence="5">ANTAR domain-containing protein</fullName>
    </submittedName>
</protein>
<dbReference type="InterPro" id="IPR036388">
    <property type="entry name" value="WH-like_DNA-bd_sf"/>
</dbReference>
<keyword evidence="1" id="KW-0175">Coiled coil</keyword>
<dbReference type="PROSITE" id="PS50112">
    <property type="entry name" value="PAS"/>
    <property type="match status" value="1"/>
</dbReference>
<dbReference type="SMART" id="SM00091">
    <property type="entry name" value="PAS"/>
    <property type="match status" value="1"/>
</dbReference>
<feature type="coiled-coil region" evidence="1">
    <location>
        <begin position="165"/>
        <end position="192"/>
    </location>
</feature>
<dbReference type="Proteomes" id="UP001597365">
    <property type="component" value="Unassembled WGS sequence"/>
</dbReference>
<feature type="domain" description="ANTAR" evidence="4">
    <location>
        <begin position="179"/>
        <end position="240"/>
    </location>
</feature>
<comment type="caution">
    <text evidence="5">The sequence shown here is derived from an EMBL/GenBank/DDBJ whole genome shotgun (WGS) entry which is preliminary data.</text>
</comment>
<dbReference type="SUPFAM" id="SSF52172">
    <property type="entry name" value="CheY-like"/>
    <property type="match status" value="1"/>
</dbReference>
<gene>
    <name evidence="5" type="ORF">ACFSJS_04280</name>
</gene>
<keyword evidence="6" id="KW-1185">Reference proteome</keyword>
<feature type="region of interest" description="Disordered" evidence="2">
    <location>
        <begin position="249"/>
        <end position="287"/>
    </location>
</feature>
<dbReference type="SUPFAM" id="SSF55785">
    <property type="entry name" value="PYP-like sensor domain (PAS domain)"/>
    <property type="match status" value="1"/>
</dbReference>
<evidence type="ECO:0000313" key="5">
    <source>
        <dbReference type="EMBL" id="MFD1828882.1"/>
    </source>
</evidence>
<dbReference type="InterPro" id="IPR005561">
    <property type="entry name" value="ANTAR"/>
</dbReference>
<dbReference type="SMART" id="SM01012">
    <property type="entry name" value="ANTAR"/>
    <property type="match status" value="1"/>
</dbReference>
<dbReference type="EMBL" id="JBHUFU010000002">
    <property type="protein sequence ID" value="MFD1828882.1"/>
    <property type="molecule type" value="Genomic_DNA"/>
</dbReference>
<feature type="domain" description="PAS" evidence="3">
    <location>
        <begin position="7"/>
        <end position="84"/>
    </location>
</feature>
<dbReference type="Pfam" id="PF08448">
    <property type="entry name" value="PAS_4"/>
    <property type="match status" value="1"/>
</dbReference>
<dbReference type="InterPro" id="IPR013656">
    <property type="entry name" value="PAS_4"/>
</dbReference>
<name>A0ABW4PDW4_9ACTN</name>
<dbReference type="InterPro" id="IPR011006">
    <property type="entry name" value="CheY-like_superfamily"/>
</dbReference>
<dbReference type="CDD" id="cd00130">
    <property type="entry name" value="PAS"/>
    <property type="match status" value="1"/>
</dbReference>
<evidence type="ECO:0000259" key="4">
    <source>
        <dbReference type="PROSITE" id="PS50921"/>
    </source>
</evidence>
<dbReference type="PROSITE" id="PS50921">
    <property type="entry name" value="ANTAR"/>
    <property type="match status" value="1"/>
</dbReference>
<evidence type="ECO:0000313" key="6">
    <source>
        <dbReference type="Proteomes" id="UP001597365"/>
    </source>
</evidence>
<dbReference type="RefSeq" id="WP_380896886.1">
    <property type="nucleotide sequence ID" value="NZ_JBHUFU010000002.1"/>
</dbReference>
<organism evidence="5 6">
    <name type="scientific">Streptomyces desertarenae</name>
    <dbReference type="NCBI Taxonomy" id="2666184"/>
    <lineage>
        <taxon>Bacteria</taxon>
        <taxon>Bacillati</taxon>
        <taxon>Actinomycetota</taxon>
        <taxon>Actinomycetes</taxon>
        <taxon>Kitasatosporales</taxon>
        <taxon>Streptomycetaceae</taxon>
        <taxon>Streptomyces</taxon>
    </lineage>
</organism>
<proteinExistence type="predicted"/>
<dbReference type="InterPro" id="IPR000014">
    <property type="entry name" value="PAS"/>
</dbReference>
<sequence>MGPPHSTPADFEAMFHASASPLLVLDTRLVIRDVNRAYAAVTLREREELIGRHMFDAFPDNPHDPGADGVRNLDASFRRVLEERAPDTMGVQRYDIPHPAAPTGFREKYWSPVNSPVLDPGGEVTALLHHVEDVTGFHRELARAEHAFLRTGIPAARTPAVRRGYAHHLARAAEEARRLEELRTEVDQLRQALRSRAVIDQAVGIVQAERRCAPEDAFRILVNISQHTNTKLRDIAAALVRRAEDALPGPLLPDVPAARPAPRPDRTAAGPGGGRPRAEGAAPGKRG</sequence>
<dbReference type="Gene3D" id="1.10.10.10">
    <property type="entry name" value="Winged helix-like DNA-binding domain superfamily/Winged helix DNA-binding domain"/>
    <property type="match status" value="1"/>
</dbReference>
<dbReference type="Pfam" id="PF03861">
    <property type="entry name" value="ANTAR"/>
    <property type="match status" value="1"/>
</dbReference>
<reference evidence="6" key="1">
    <citation type="journal article" date="2019" name="Int. J. Syst. Evol. Microbiol.">
        <title>The Global Catalogue of Microorganisms (GCM) 10K type strain sequencing project: providing services to taxonomists for standard genome sequencing and annotation.</title>
        <authorList>
            <consortium name="The Broad Institute Genomics Platform"/>
            <consortium name="The Broad Institute Genome Sequencing Center for Infectious Disease"/>
            <person name="Wu L."/>
            <person name="Ma J."/>
        </authorList>
    </citation>
    <scope>NUCLEOTIDE SEQUENCE [LARGE SCALE GENOMIC DNA]</scope>
    <source>
        <strain evidence="6">CGMCC 4.7455</strain>
    </source>
</reference>
<dbReference type="Gene3D" id="3.30.450.20">
    <property type="entry name" value="PAS domain"/>
    <property type="match status" value="1"/>
</dbReference>
<evidence type="ECO:0000259" key="3">
    <source>
        <dbReference type="PROSITE" id="PS50112"/>
    </source>
</evidence>
<evidence type="ECO:0000256" key="2">
    <source>
        <dbReference type="SAM" id="MobiDB-lite"/>
    </source>
</evidence>
<evidence type="ECO:0000256" key="1">
    <source>
        <dbReference type="SAM" id="Coils"/>
    </source>
</evidence>